<keyword evidence="2" id="KW-0805">Transcription regulation</keyword>
<dbReference type="InterPro" id="IPR016032">
    <property type="entry name" value="Sig_transdc_resp-reg_C-effctor"/>
</dbReference>
<evidence type="ECO:0000313" key="9">
    <source>
        <dbReference type="EMBL" id="MTE15090.1"/>
    </source>
</evidence>
<dbReference type="PANTHER" id="PTHR43214:SF24">
    <property type="entry name" value="TRANSCRIPTIONAL REGULATORY PROTEIN NARL-RELATED"/>
    <property type="match status" value="1"/>
</dbReference>
<feature type="domain" description="Response regulatory" evidence="8">
    <location>
        <begin position="43"/>
        <end position="159"/>
    </location>
</feature>
<reference evidence="9 10" key="1">
    <citation type="submission" date="2019-11" db="EMBL/GenBank/DDBJ databases">
        <title>Nocardia sp. nov. CT2-14 isolated from soil.</title>
        <authorList>
            <person name="Kanchanasin P."/>
            <person name="Tanasupawat S."/>
            <person name="Yuki M."/>
            <person name="Kudo T."/>
        </authorList>
    </citation>
    <scope>NUCLEOTIDE SEQUENCE [LARGE SCALE GENOMIC DNA]</scope>
    <source>
        <strain evidence="9 10">CT2-14</strain>
    </source>
</reference>
<dbReference type="PROSITE" id="PS50110">
    <property type="entry name" value="RESPONSE_REGULATORY"/>
    <property type="match status" value="1"/>
</dbReference>
<protein>
    <submittedName>
        <fullName evidence="9">Response regulator</fullName>
    </submittedName>
</protein>
<dbReference type="Pfam" id="PF00072">
    <property type="entry name" value="Response_reg"/>
    <property type="match status" value="1"/>
</dbReference>
<evidence type="ECO:0000259" key="8">
    <source>
        <dbReference type="PROSITE" id="PS50110"/>
    </source>
</evidence>
<feature type="modified residue" description="4-aspartylphosphate" evidence="5">
    <location>
        <position position="94"/>
    </location>
</feature>
<dbReference type="SUPFAM" id="SSF46894">
    <property type="entry name" value="C-terminal effector domain of the bipartite response regulators"/>
    <property type="match status" value="1"/>
</dbReference>
<name>A0A6I3L2L0_9NOCA</name>
<evidence type="ECO:0000313" key="10">
    <source>
        <dbReference type="Proteomes" id="UP000432464"/>
    </source>
</evidence>
<gene>
    <name evidence="9" type="ORF">GLP40_20220</name>
</gene>
<dbReference type="GO" id="GO:0003677">
    <property type="term" value="F:DNA binding"/>
    <property type="evidence" value="ECO:0007669"/>
    <property type="project" value="UniProtKB-KW"/>
</dbReference>
<feature type="region of interest" description="Disordered" evidence="6">
    <location>
        <begin position="15"/>
        <end position="35"/>
    </location>
</feature>
<sequence length="248" mass="25904">MLGFGGGIAGYARADRSGGRHTGRREGGRSVDGANPAAGEVITVVVADDQTTVRDGLTTVLSLLPDIRVVGEARDGAEAVELVRQTKPRVVLMDLRMPGIDGVAATAAITAQHSKTAVLVLTTYADDASIAGALRAGARGYLTKDSGRAEIAAAIRSVASGHTTLAADVGRRLLSALDAPPEPPVDLTDRERDVLRLMAQGRNNPEIAKELFIGVSTVKTHINSLFAKLGVRDRGQAIAYAHRTGLAR</sequence>
<dbReference type="InterPro" id="IPR001789">
    <property type="entry name" value="Sig_transdc_resp-reg_receiver"/>
</dbReference>
<dbReference type="PANTHER" id="PTHR43214">
    <property type="entry name" value="TWO-COMPONENT RESPONSE REGULATOR"/>
    <property type="match status" value="1"/>
</dbReference>
<evidence type="ECO:0000256" key="6">
    <source>
        <dbReference type="SAM" id="MobiDB-lite"/>
    </source>
</evidence>
<dbReference type="PRINTS" id="PR00038">
    <property type="entry name" value="HTHLUXR"/>
</dbReference>
<dbReference type="AlphaFoldDB" id="A0A6I3L2L0"/>
<evidence type="ECO:0000256" key="5">
    <source>
        <dbReference type="PROSITE-ProRule" id="PRU00169"/>
    </source>
</evidence>
<accession>A0A6I3L2L0</accession>
<dbReference type="PROSITE" id="PS00622">
    <property type="entry name" value="HTH_LUXR_1"/>
    <property type="match status" value="1"/>
</dbReference>
<dbReference type="Gene3D" id="3.40.50.2300">
    <property type="match status" value="1"/>
</dbReference>
<dbReference type="Proteomes" id="UP000432464">
    <property type="component" value="Unassembled WGS sequence"/>
</dbReference>
<evidence type="ECO:0000256" key="4">
    <source>
        <dbReference type="ARBA" id="ARBA00023163"/>
    </source>
</evidence>
<keyword evidence="4" id="KW-0804">Transcription</keyword>
<dbReference type="Pfam" id="PF00196">
    <property type="entry name" value="GerE"/>
    <property type="match status" value="1"/>
</dbReference>
<evidence type="ECO:0000256" key="2">
    <source>
        <dbReference type="ARBA" id="ARBA00023015"/>
    </source>
</evidence>
<feature type="domain" description="HTH luxR-type" evidence="7">
    <location>
        <begin position="180"/>
        <end position="245"/>
    </location>
</feature>
<organism evidence="9 10">
    <name type="scientific">Nocardia aurantiaca</name>
    <dbReference type="NCBI Taxonomy" id="2675850"/>
    <lineage>
        <taxon>Bacteria</taxon>
        <taxon>Bacillati</taxon>
        <taxon>Actinomycetota</taxon>
        <taxon>Actinomycetes</taxon>
        <taxon>Mycobacteriales</taxon>
        <taxon>Nocardiaceae</taxon>
        <taxon>Nocardia</taxon>
    </lineage>
</organism>
<dbReference type="InterPro" id="IPR039420">
    <property type="entry name" value="WalR-like"/>
</dbReference>
<evidence type="ECO:0000256" key="3">
    <source>
        <dbReference type="ARBA" id="ARBA00023125"/>
    </source>
</evidence>
<evidence type="ECO:0000259" key="7">
    <source>
        <dbReference type="PROSITE" id="PS50043"/>
    </source>
</evidence>
<dbReference type="InterPro" id="IPR058245">
    <property type="entry name" value="NreC/VraR/RcsB-like_REC"/>
</dbReference>
<proteinExistence type="predicted"/>
<dbReference type="EMBL" id="WMBB01000009">
    <property type="protein sequence ID" value="MTE15090.1"/>
    <property type="molecule type" value="Genomic_DNA"/>
</dbReference>
<dbReference type="InterPro" id="IPR000792">
    <property type="entry name" value="Tscrpt_reg_LuxR_C"/>
</dbReference>
<dbReference type="CDD" id="cd17535">
    <property type="entry name" value="REC_NarL-like"/>
    <property type="match status" value="1"/>
</dbReference>
<feature type="compositionally biased region" description="Basic and acidic residues" evidence="6">
    <location>
        <begin position="15"/>
        <end position="29"/>
    </location>
</feature>
<dbReference type="GO" id="GO:0006355">
    <property type="term" value="P:regulation of DNA-templated transcription"/>
    <property type="evidence" value="ECO:0007669"/>
    <property type="project" value="InterPro"/>
</dbReference>
<dbReference type="PROSITE" id="PS50043">
    <property type="entry name" value="HTH_LUXR_2"/>
    <property type="match status" value="1"/>
</dbReference>
<dbReference type="InterPro" id="IPR011006">
    <property type="entry name" value="CheY-like_superfamily"/>
</dbReference>
<dbReference type="SMART" id="SM00448">
    <property type="entry name" value="REC"/>
    <property type="match status" value="1"/>
</dbReference>
<comment type="caution">
    <text evidence="9">The sequence shown here is derived from an EMBL/GenBank/DDBJ whole genome shotgun (WGS) entry which is preliminary data.</text>
</comment>
<evidence type="ECO:0000256" key="1">
    <source>
        <dbReference type="ARBA" id="ARBA00022553"/>
    </source>
</evidence>
<dbReference type="SUPFAM" id="SSF52172">
    <property type="entry name" value="CheY-like"/>
    <property type="match status" value="1"/>
</dbReference>
<dbReference type="SMART" id="SM00421">
    <property type="entry name" value="HTH_LUXR"/>
    <property type="match status" value="1"/>
</dbReference>
<dbReference type="GO" id="GO:0000160">
    <property type="term" value="P:phosphorelay signal transduction system"/>
    <property type="evidence" value="ECO:0007669"/>
    <property type="project" value="InterPro"/>
</dbReference>
<keyword evidence="10" id="KW-1185">Reference proteome</keyword>
<keyword evidence="1 5" id="KW-0597">Phosphoprotein</keyword>
<keyword evidence="3" id="KW-0238">DNA-binding</keyword>
<dbReference type="CDD" id="cd06170">
    <property type="entry name" value="LuxR_C_like"/>
    <property type="match status" value="1"/>
</dbReference>